<dbReference type="EMBL" id="FOTS01000007">
    <property type="protein sequence ID" value="SFL51271.1"/>
    <property type="molecule type" value="Genomic_DNA"/>
</dbReference>
<dbReference type="STRING" id="1123291.SAMN04490355_100786"/>
<keyword evidence="1" id="KW-1133">Transmembrane helix</keyword>
<evidence type="ECO:0008006" key="4">
    <source>
        <dbReference type="Google" id="ProtNLM"/>
    </source>
</evidence>
<keyword evidence="3" id="KW-1185">Reference proteome</keyword>
<feature type="transmembrane region" description="Helical" evidence="1">
    <location>
        <begin position="60"/>
        <end position="83"/>
    </location>
</feature>
<evidence type="ECO:0000313" key="2">
    <source>
        <dbReference type="EMBL" id="SFL51271.1"/>
    </source>
</evidence>
<organism evidence="2 3">
    <name type="scientific">Pelosinus propionicus DSM 13327</name>
    <dbReference type="NCBI Taxonomy" id="1123291"/>
    <lineage>
        <taxon>Bacteria</taxon>
        <taxon>Bacillati</taxon>
        <taxon>Bacillota</taxon>
        <taxon>Negativicutes</taxon>
        <taxon>Selenomonadales</taxon>
        <taxon>Sporomusaceae</taxon>
        <taxon>Pelosinus</taxon>
    </lineage>
</organism>
<keyword evidence="1" id="KW-0472">Membrane</keyword>
<dbReference type="AlphaFoldDB" id="A0A1I4IBY7"/>
<dbReference type="InterPro" id="IPR005642">
    <property type="entry name" value="LysO"/>
</dbReference>
<keyword evidence="1" id="KW-0812">Transmembrane</keyword>
<dbReference type="Proteomes" id="UP000199520">
    <property type="component" value="Unassembled WGS sequence"/>
</dbReference>
<dbReference type="Pfam" id="PF03956">
    <property type="entry name" value="Lys_export"/>
    <property type="match status" value="1"/>
</dbReference>
<gene>
    <name evidence="2" type="ORF">SAMN04490355_100786</name>
</gene>
<evidence type="ECO:0000256" key="1">
    <source>
        <dbReference type="SAM" id="Phobius"/>
    </source>
</evidence>
<name>A0A1I4IBY7_9FIRM</name>
<reference evidence="3" key="1">
    <citation type="submission" date="2016-10" db="EMBL/GenBank/DDBJ databases">
        <authorList>
            <person name="Varghese N."/>
            <person name="Submissions S."/>
        </authorList>
    </citation>
    <scope>NUCLEOTIDE SEQUENCE [LARGE SCALE GENOMIC DNA]</scope>
    <source>
        <strain evidence="3">DSM 13327</strain>
    </source>
</reference>
<dbReference type="OrthoDB" id="1682920at2"/>
<dbReference type="GO" id="GO:0015661">
    <property type="term" value="F:L-lysine efflux transmembrane transporter activity"/>
    <property type="evidence" value="ECO:0007669"/>
    <property type="project" value="InterPro"/>
</dbReference>
<evidence type="ECO:0000313" key="3">
    <source>
        <dbReference type="Proteomes" id="UP000199520"/>
    </source>
</evidence>
<feature type="transmembrane region" description="Helical" evidence="1">
    <location>
        <begin position="31"/>
        <end position="48"/>
    </location>
</feature>
<proteinExistence type="predicted"/>
<accession>A0A1I4IBY7</accession>
<dbReference type="RefSeq" id="WP_090933653.1">
    <property type="nucleotide sequence ID" value="NZ_FOTS01000007.1"/>
</dbReference>
<protein>
    <recommendedName>
        <fullName evidence="4">Lysine exporter LysO</fullName>
    </recommendedName>
</protein>
<sequence length="99" mass="10731">MEIVIISLLAGCLLGASNVISEKWIGRLDQIVMAIVFVLLIAVGIGIGSNRELIGNLTLLGYKAIVVAGISTIGSVLALWFVVLKVDFFQHHKKEEEQL</sequence>